<dbReference type="RefSeq" id="WP_290139949.1">
    <property type="nucleotide sequence ID" value="NZ_CP101620.1"/>
</dbReference>
<accession>A0ABY5I4H6</accession>
<gene>
    <name evidence="1" type="ORF">NMU03_16190</name>
</gene>
<dbReference type="Pfam" id="PF19552">
    <property type="entry name" value="DUF6075"/>
    <property type="match status" value="1"/>
</dbReference>
<dbReference type="Proteomes" id="UP001060112">
    <property type="component" value="Chromosome"/>
</dbReference>
<sequence length="126" mass="15228">MKYINQEHQKFYQQTIKSVGIKDTYHQALFYILGIDKDCRSHIHDLYDFQNYRIKLSGINQPWQTTGSMQCTLLAYNLYNGYVYKKDYQESTPYDLFSSEYGFYFIESVKLRYPNQTKLKEKQVIR</sequence>
<keyword evidence="2" id="KW-1185">Reference proteome</keyword>
<evidence type="ECO:0000313" key="1">
    <source>
        <dbReference type="EMBL" id="UTY39091.1"/>
    </source>
</evidence>
<dbReference type="InterPro" id="IPR045721">
    <property type="entry name" value="DUF6075"/>
</dbReference>
<proteinExistence type="predicted"/>
<evidence type="ECO:0000313" key="2">
    <source>
        <dbReference type="Proteomes" id="UP001060112"/>
    </source>
</evidence>
<organism evidence="1 2">
    <name type="scientific">Allocoprobacillus halotolerans</name>
    <dbReference type="NCBI Taxonomy" id="2944914"/>
    <lineage>
        <taxon>Bacteria</taxon>
        <taxon>Bacillati</taxon>
        <taxon>Bacillota</taxon>
        <taxon>Erysipelotrichia</taxon>
        <taxon>Erysipelotrichales</taxon>
        <taxon>Erysipelotrichaceae</taxon>
        <taxon>Allocoprobacillus</taxon>
    </lineage>
</organism>
<dbReference type="EMBL" id="CP101620">
    <property type="protein sequence ID" value="UTY39091.1"/>
    <property type="molecule type" value="Genomic_DNA"/>
</dbReference>
<reference evidence="1" key="1">
    <citation type="submission" date="2022-07" db="EMBL/GenBank/DDBJ databases">
        <title>Faecal culturing of patients with breast cancer.</title>
        <authorList>
            <person name="Teng N.M.Y."/>
            <person name="Kiu R."/>
            <person name="Evans R."/>
            <person name="Baker D.J."/>
            <person name="Zenner C."/>
            <person name="Robinson S.D."/>
            <person name="Hall L.J."/>
        </authorList>
    </citation>
    <scope>NUCLEOTIDE SEQUENCE</scope>
    <source>
        <strain evidence="1">LH1062</strain>
    </source>
</reference>
<name>A0ABY5I4H6_9FIRM</name>
<protein>
    <submittedName>
        <fullName evidence="1">DUF6075 family protein</fullName>
    </submittedName>
</protein>